<dbReference type="Pfam" id="PF00126">
    <property type="entry name" value="HTH_1"/>
    <property type="match status" value="1"/>
</dbReference>
<dbReference type="PROSITE" id="PS50931">
    <property type="entry name" value="HTH_LYSR"/>
    <property type="match status" value="1"/>
</dbReference>
<evidence type="ECO:0000256" key="1">
    <source>
        <dbReference type="ARBA" id="ARBA00009437"/>
    </source>
</evidence>
<dbReference type="EMBL" id="AUZX01014738">
    <property type="protein sequence ID" value="EQD31379.1"/>
    <property type="molecule type" value="Genomic_DNA"/>
</dbReference>
<evidence type="ECO:0000256" key="2">
    <source>
        <dbReference type="ARBA" id="ARBA00023015"/>
    </source>
</evidence>
<organism evidence="6">
    <name type="scientific">mine drainage metagenome</name>
    <dbReference type="NCBI Taxonomy" id="410659"/>
    <lineage>
        <taxon>unclassified sequences</taxon>
        <taxon>metagenomes</taxon>
        <taxon>ecological metagenomes</taxon>
    </lineage>
</organism>
<feature type="non-terminal residue" evidence="6">
    <location>
        <position position="86"/>
    </location>
</feature>
<dbReference type="InterPro" id="IPR036390">
    <property type="entry name" value="WH_DNA-bd_sf"/>
</dbReference>
<dbReference type="GO" id="GO:0003700">
    <property type="term" value="F:DNA-binding transcription factor activity"/>
    <property type="evidence" value="ECO:0007669"/>
    <property type="project" value="InterPro"/>
</dbReference>
<keyword evidence="3" id="KW-0238">DNA-binding</keyword>
<comment type="caution">
    <text evidence="6">The sequence shown here is derived from an EMBL/GenBank/DDBJ whole genome shotgun (WGS) entry which is preliminary data.</text>
</comment>
<proteinExistence type="inferred from homology"/>
<name>T0ZRL5_9ZZZZ</name>
<keyword evidence="2" id="KW-0805">Transcription regulation</keyword>
<dbReference type="PANTHER" id="PTHR30126">
    <property type="entry name" value="HTH-TYPE TRANSCRIPTIONAL REGULATOR"/>
    <property type="match status" value="1"/>
</dbReference>
<comment type="similarity">
    <text evidence="1">Belongs to the LysR transcriptional regulatory family.</text>
</comment>
<evidence type="ECO:0000259" key="5">
    <source>
        <dbReference type="PROSITE" id="PS50931"/>
    </source>
</evidence>
<keyword evidence="4" id="KW-0804">Transcription</keyword>
<dbReference type="InterPro" id="IPR036388">
    <property type="entry name" value="WH-like_DNA-bd_sf"/>
</dbReference>
<evidence type="ECO:0000256" key="3">
    <source>
        <dbReference type="ARBA" id="ARBA00023125"/>
    </source>
</evidence>
<sequence>MVAVMDYGGFSAAAAALGTVQSNVSTHLSKLEAEVGFILIDRRTGVPTEEGALVANRARRLLAELEAIKSDLSAMAGDLHGRVRIG</sequence>
<dbReference type="Gene3D" id="1.10.10.10">
    <property type="entry name" value="Winged helix-like DNA-binding domain superfamily/Winged helix DNA-binding domain"/>
    <property type="match status" value="1"/>
</dbReference>
<feature type="domain" description="HTH lysR-type" evidence="5">
    <location>
        <begin position="1"/>
        <end position="48"/>
    </location>
</feature>
<dbReference type="SUPFAM" id="SSF46785">
    <property type="entry name" value="Winged helix' DNA-binding domain"/>
    <property type="match status" value="1"/>
</dbReference>
<dbReference type="InterPro" id="IPR000847">
    <property type="entry name" value="LysR_HTH_N"/>
</dbReference>
<dbReference type="AlphaFoldDB" id="T0ZRL5"/>
<dbReference type="PANTHER" id="PTHR30126:SF40">
    <property type="entry name" value="HTH-TYPE TRANSCRIPTIONAL REGULATOR GLTR"/>
    <property type="match status" value="1"/>
</dbReference>
<dbReference type="GO" id="GO:0000976">
    <property type="term" value="F:transcription cis-regulatory region binding"/>
    <property type="evidence" value="ECO:0007669"/>
    <property type="project" value="TreeGrafter"/>
</dbReference>
<evidence type="ECO:0000256" key="4">
    <source>
        <dbReference type="ARBA" id="ARBA00023163"/>
    </source>
</evidence>
<accession>T0ZRL5</accession>
<evidence type="ECO:0000313" key="6">
    <source>
        <dbReference type="EMBL" id="EQD31379.1"/>
    </source>
</evidence>
<reference evidence="6" key="1">
    <citation type="submission" date="2013-08" db="EMBL/GenBank/DDBJ databases">
        <authorList>
            <person name="Mendez C."/>
            <person name="Richter M."/>
            <person name="Ferrer M."/>
            <person name="Sanchez J."/>
        </authorList>
    </citation>
    <scope>NUCLEOTIDE SEQUENCE</scope>
</reference>
<reference evidence="6" key="2">
    <citation type="journal article" date="2014" name="ISME J.">
        <title>Microbial stratification in low pH oxic and suboxic macroscopic growths along an acid mine drainage.</title>
        <authorList>
            <person name="Mendez-Garcia C."/>
            <person name="Mesa V."/>
            <person name="Sprenger R.R."/>
            <person name="Richter M."/>
            <person name="Diez M.S."/>
            <person name="Solano J."/>
            <person name="Bargiela R."/>
            <person name="Golyshina O.V."/>
            <person name="Manteca A."/>
            <person name="Ramos J.L."/>
            <person name="Gallego J.R."/>
            <person name="Llorente I."/>
            <person name="Martins Dos Santos V.A."/>
            <person name="Jensen O.N."/>
            <person name="Pelaez A.I."/>
            <person name="Sanchez J."/>
            <person name="Ferrer M."/>
        </authorList>
    </citation>
    <scope>NUCLEOTIDE SEQUENCE</scope>
</reference>
<protein>
    <submittedName>
        <fullName evidence="6">Transcriptional regulator, LysR family</fullName>
    </submittedName>
</protein>
<gene>
    <name evidence="6" type="ORF">B1A_19975</name>
</gene>